<comment type="caution">
    <text evidence="3">The sequence shown here is derived from an EMBL/GenBank/DDBJ whole genome shotgun (WGS) entry which is preliminary data.</text>
</comment>
<accession>A0A9W4WWH1</accession>
<dbReference type="GO" id="GO:0042147">
    <property type="term" value="P:retrograde transport, endosome to Golgi"/>
    <property type="evidence" value="ECO:0007669"/>
    <property type="project" value="InterPro"/>
</dbReference>
<dbReference type="EMBL" id="CAMKVN010000517">
    <property type="protein sequence ID" value="CAI2168756.1"/>
    <property type="molecule type" value="Genomic_DNA"/>
</dbReference>
<dbReference type="Proteomes" id="UP001153678">
    <property type="component" value="Unassembled WGS sequence"/>
</dbReference>
<evidence type="ECO:0000313" key="4">
    <source>
        <dbReference type="Proteomes" id="UP001153678"/>
    </source>
</evidence>
<dbReference type="GO" id="GO:0005829">
    <property type="term" value="C:cytosol"/>
    <property type="evidence" value="ECO:0007669"/>
    <property type="project" value="GOC"/>
</dbReference>
<feature type="domain" description="Vps53 C-terminal" evidence="2">
    <location>
        <begin position="1"/>
        <end position="83"/>
    </location>
</feature>
<evidence type="ECO:0000256" key="1">
    <source>
        <dbReference type="SAM" id="MobiDB-lite"/>
    </source>
</evidence>
<feature type="compositionally biased region" description="Polar residues" evidence="1">
    <location>
        <begin position="136"/>
        <end position="158"/>
    </location>
</feature>
<dbReference type="InterPro" id="IPR039766">
    <property type="entry name" value="Vps53"/>
</dbReference>
<sequence length="187" mass="20759">MLLDIHALKTSILEMPTMGMENPAPPPTTFTKIVNKGIGKIEAILKMILTPHDPPEGLSENYILLIGDKNINNFQKILELKGLRRNEQQQLIEQFQQRVADDTTLSENSNILSSINISQSIAPSLPSSFPTLFTNPSPSSNANYQSSQTIGGSNSDKSAANKFESVRKIMTVSWRRNDSSNKKEDEK</sequence>
<feature type="region of interest" description="Disordered" evidence="1">
    <location>
        <begin position="136"/>
        <end position="162"/>
    </location>
</feature>
<dbReference type="GO" id="GO:0000938">
    <property type="term" value="C:GARP complex"/>
    <property type="evidence" value="ECO:0007669"/>
    <property type="project" value="InterPro"/>
</dbReference>
<dbReference type="InterPro" id="IPR038260">
    <property type="entry name" value="Vps53_C_sf"/>
</dbReference>
<dbReference type="Pfam" id="PF16854">
    <property type="entry name" value="VPS53_C"/>
    <property type="match status" value="1"/>
</dbReference>
<gene>
    <name evidence="3" type="ORF">FWILDA_LOCUS3742</name>
</gene>
<dbReference type="PANTHER" id="PTHR12820:SF0">
    <property type="entry name" value="VACUOLAR PROTEIN SORTING-ASSOCIATED PROTEIN 53 HOMOLOG"/>
    <property type="match status" value="1"/>
</dbReference>
<dbReference type="PANTHER" id="PTHR12820">
    <property type="entry name" value="VACUOLAR SORTING PROTEIN 53"/>
    <property type="match status" value="1"/>
</dbReference>
<reference evidence="3" key="1">
    <citation type="submission" date="2022-08" db="EMBL/GenBank/DDBJ databases">
        <authorList>
            <person name="Kallberg Y."/>
            <person name="Tangrot J."/>
            <person name="Rosling A."/>
        </authorList>
    </citation>
    <scope>NUCLEOTIDE SEQUENCE</scope>
    <source>
        <strain evidence="3">Wild A</strain>
    </source>
</reference>
<dbReference type="AlphaFoldDB" id="A0A9W4WWH1"/>
<dbReference type="Gene3D" id="1.10.357.110">
    <property type="entry name" value="Vacuolar protein sorting-associated protein 53, C-terminus"/>
    <property type="match status" value="1"/>
</dbReference>
<dbReference type="OrthoDB" id="2436758at2759"/>
<keyword evidence="4" id="KW-1185">Reference proteome</keyword>
<name>A0A9W4WWH1_9GLOM</name>
<protein>
    <submittedName>
        <fullName evidence="3">4400_t:CDS:1</fullName>
    </submittedName>
</protein>
<evidence type="ECO:0000259" key="2">
    <source>
        <dbReference type="Pfam" id="PF16854"/>
    </source>
</evidence>
<organism evidence="3 4">
    <name type="scientific">Funneliformis geosporum</name>
    <dbReference type="NCBI Taxonomy" id="1117311"/>
    <lineage>
        <taxon>Eukaryota</taxon>
        <taxon>Fungi</taxon>
        <taxon>Fungi incertae sedis</taxon>
        <taxon>Mucoromycota</taxon>
        <taxon>Glomeromycotina</taxon>
        <taxon>Glomeromycetes</taxon>
        <taxon>Glomerales</taxon>
        <taxon>Glomeraceae</taxon>
        <taxon>Funneliformis</taxon>
    </lineage>
</organism>
<evidence type="ECO:0000313" key="3">
    <source>
        <dbReference type="EMBL" id="CAI2168756.1"/>
    </source>
</evidence>
<dbReference type="InterPro" id="IPR031745">
    <property type="entry name" value="Vps53_C"/>
</dbReference>
<proteinExistence type="predicted"/>